<protein>
    <submittedName>
        <fullName evidence="1">Addiction module antitoxin</fullName>
    </submittedName>
</protein>
<gene>
    <name evidence="1" type="ORF">BSEPE_1423</name>
</gene>
<dbReference type="STRING" id="1303921.BSEPE_1423"/>
<dbReference type="RefSeq" id="WP_331710346.1">
    <property type="nucleotide sequence ID" value="NZ_AP013042.1"/>
</dbReference>
<proteinExistence type="predicted"/>
<dbReference type="KEGG" id="ebh:BSEPE_1423"/>
<reference evidence="1 2" key="2">
    <citation type="journal article" date="2016" name="ISME J.">
        <title>Heterogeneous composition of key metabolic gene clusters in a vent mussel symbiont population.</title>
        <authorList>
            <person name="Ikuta T."/>
            <person name="Takaki Y."/>
            <person name="Nagai Y."/>
            <person name="Shimamura S."/>
            <person name="Tsuda M."/>
            <person name="Kawagucci S."/>
            <person name="Aoki Y."/>
            <person name="Inoue K."/>
            <person name="Teruya M."/>
            <person name="Satou K."/>
            <person name="Teruya K."/>
            <person name="Shimoji M."/>
            <person name="Tamotsu H."/>
            <person name="Hirano T."/>
            <person name="Maruyama T."/>
            <person name="Yoshida T."/>
        </authorList>
    </citation>
    <scope>NUCLEOTIDE SEQUENCE [LARGE SCALE GENOMIC DNA]</scope>
    <source>
        <strain evidence="1 2">Myojin Knoll</strain>
    </source>
</reference>
<accession>A0A0P0UTY1</accession>
<keyword evidence="2" id="KW-1185">Reference proteome</keyword>
<dbReference type="EMBL" id="AP013042">
    <property type="protein sequence ID" value="BAS68401.1"/>
    <property type="molecule type" value="Genomic_DNA"/>
</dbReference>
<evidence type="ECO:0000313" key="1">
    <source>
        <dbReference type="EMBL" id="BAS68401.1"/>
    </source>
</evidence>
<dbReference type="Proteomes" id="UP000067399">
    <property type="component" value="Chromosome"/>
</dbReference>
<reference evidence="1 2" key="1">
    <citation type="journal article" date="2000" name="Mar. Ecol. Prog. Ser.">
        <title>Phylogenetic characterization of endosymbionts in three hydrothermal vent mussels: influence on host distributions.</title>
        <authorList>
            <person name="Fujiwara Y."/>
            <person name="Takai K."/>
            <person name="Uematsu K."/>
            <person name="Tsuchida S."/>
            <person name="Hunt J.C."/>
            <person name="Hashimoto J."/>
        </authorList>
    </citation>
    <scope>NUCLEOTIDE SEQUENCE [LARGE SCALE GENOMIC DNA]</scope>
    <source>
        <strain evidence="1 2">Myojin Knoll</strain>
    </source>
</reference>
<evidence type="ECO:0000313" key="2">
    <source>
        <dbReference type="Proteomes" id="UP000067399"/>
    </source>
</evidence>
<sequence>MMDKILSNYSASISEFKKSPTKILNNAKGESVAILNHNTPYGYFVPSALYEQFINLADDYLLGQEVEKRANSKNKTIPVSLDAL</sequence>
<dbReference type="AlphaFoldDB" id="A0A0P0UTY1"/>
<organism evidence="1 2">
    <name type="scientific">endosymbiont of Bathymodiolus septemdierum str. Myojin knoll</name>
    <dbReference type="NCBI Taxonomy" id="1303921"/>
    <lineage>
        <taxon>Bacteria</taxon>
        <taxon>Pseudomonadati</taxon>
        <taxon>Pseudomonadota</taxon>
        <taxon>Gammaproteobacteria</taxon>
        <taxon>sulfur-oxidizing symbionts</taxon>
    </lineage>
</organism>
<name>A0A0P0UTY1_9GAMM</name>